<evidence type="ECO:0000313" key="2">
    <source>
        <dbReference type="Proteomes" id="UP000765802"/>
    </source>
</evidence>
<gene>
    <name evidence="1" type="ORF">BC349_07220</name>
</gene>
<reference evidence="1 2" key="1">
    <citation type="submission" date="2016-07" db="EMBL/GenBank/DDBJ databases">
        <title>Genome analysis of Flavihumibacter stibioxidans YS-17.</title>
        <authorList>
            <person name="Shi K."/>
            <person name="Han Y."/>
            <person name="Wang G."/>
        </authorList>
    </citation>
    <scope>NUCLEOTIDE SEQUENCE [LARGE SCALE GENOMIC DNA]</scope>
    <source>
        <strain evidence="1 2">YS-17</strain>
    </source>
</reference>
<dbReference type="Proteomes" id="UP000765802">
    <property type="component" value="Unassembled WGS sequence"/>
</dbReference>
<organism evidence="1 2">
    <name type="scientific">Flavihumibacter stibioxidans</name>
    <dbReference type="NCBI Taxonomy" id="1834163"/>
    <lineage>
        <taxon>Bacteria</taxon>
        <taxon>Pseudomonadati</taxon>
        <taxon>Bacteroidota</taxon>
        <taxon>Chitinophagia</taxon>
        <taxon>Chitinophagales</taxon>
        <taxon>Chitinophagaceae</taxon>
        <taxon>Flavihumibacter</taxon>
    </lineage>
</organism>
<dbReference type="EMBL" id="MBUA01000012">
    <property type="protein sequence ID" value="MBC6490818.1"/>
    <property type="molecule type" value="Genomic_DNA"/>
</dbReference>
<evidence type="ECO:0000313" key="1">
    <source>
        <dbReference type="EMBL" id="MBC6490818.1"/>
    </source>
</evidence>
<comment type="caution">
    <text evidence="1">The sequence shown here is derived from an EMBL/GenBank/DDBJ whole genome shotgun (WGS) entry which is preliminary data.</text>
</comment>
<keyword evidence="2" id="KW-1185">Reference proteome</keyword>
<proteinExistence type="predicted"/>
<sequence>MTAILVLTLLTLHATHHEKKALISCKLRHDKLSDNHDKKRMHHDKTQAGRLFRKMLSGTAAE</sequence>
<protein>
    <submittedName>
        <fullName evidence="1">Uncharacterized protein</fullName>
    </submittedName>
</protein>
<accession>A0ABR7M701</accession>
<name>A0ABR7M701_9BACT</name>